<dbReference type="GeneID" id="70184558"/>
<feature type="compositionally biased region" description="Basic and acidic residues" evidence="1">
    <location>
        <begin position="65"/>
        <end position="88"/>
    </location>
</feature>
<dbReference type="Proteomes" id="UP000756346">
    <property type="component" value="Unassembled WGS sequence"/>
</dbReference>
<evidence type="ECO:0000313" key="3">
    <source>
        <dbReference type="Proteomes" id="UP000756346"/>
    </source>
</evidence>
<dbReference type="RefSeq" id="XP_046008126.1">
    <property type="nucleotide sequence ID" value="XM_046155012.1"/>
</dbReference>
<name>A0A9P9BIT4_9PEZI</name>
<protein>
    <submittedName>
        <fullName evidence="2">Uncharacterized protein</fullName>
    </submittedName>
</protein>
<comment type="caution">
    <text evidence="2">The sequence shown here is derived from an EMBL/GenBank/DDBJ whole genome shotgun (WGS) entry which is preliminary data.</text>
</comment>
<evidence type="ECO:0000313" key="2">
    <source>
        <dbReference type="EMBL" id="KAH7024578.1"/>
    </source>
</evidence>
<organism evidence="2 3">
    <name type="scientific">Microdochium trichocladiopsis</name>
    <dbReference type="NCBI Taxonomy" id="1682393"/>
    <lineage>
        <taxon>Eukaryota</taxon>
        <taxon>Fungi</taxon>
        <taxon>Dikarya</taxon>
        <taxon>Ascomycota</taxon>
        <taxon>Pezizomycotina</taxon>
        <taxon>Sordariomycetes</taxon>
        <taxon>Xylariomycetidae</taxon>
        <taxon>Xylariales</taxon>
        <taxon>Microdochiaceae</taxon>
        <taxon>Microdochium</taxon>
    </lineage>
</organism>
<sequence>MPRPSQSPAASVQVVLIFTLGSQSGLKKCPTRLARESRFQQNMHAAQGKAISGRNLSYPCALQRQKDPGACHSSRWEPPRREGPERQPRPWYARTACSFVGAVPAQVPRSCSNFTQSGLLTGRQPCDLCNCVCAWLNHAHGDGISGPCAVPFLR</sequence>
<dbReference type="AlphaFoldDB" id="A0A9P9BIT4"/>
<dbReference type="EMBL" id="JAGTJQ010000009">
    <property type="protein sequence ID" value="KAH7024578.1"/>
    <property type="molecule type" value="Genomic_DNA"/>
</dbReference>
<gene>
    <name evidence="2" type="ORF">B0I36DRAFT_331648</name>
</gene>
<reference evidence="2" key="1">
    <citation type="journal article" date="2021" name="Nat. Commun.">
        <title>Genetic determinants of endophytism in the Arabidopsis root mycobiome.</title>
        <authorList>
            <person name="Mesny F."/>
            <person name="Miyauchi S."/>
            <person name="Thiergart T."/>
            <person name="Pickel B."/>
            <person name="Atanasova L."/>
            <person name="Karlsson M."/>
            <person name="Huettel B."/>
            <person name="Barry K.W."/>
            <person name="Haridas S."/>
            <person name="Chen C."/>
            <person name="Bauer D."/>
            <person name="Andreopoulos W."/>
            <person name="Pangilinan J."/>
            <person name="LaButti K."/>
            <person name="Riley R."/>
            <person name="Lipzen A."/>
            <person name="Clum A."/>
            <person name="Drula E."/>
            <person name="Henrissat B."/>
            <person name="Kohler A."/>
            <person name="Grigoriev I.V."/>
            <person name="Martin F.M."/>
            <person name="Hacquard S."/>
        </authorList>
    </citation>
    <scope>NUCLEOTIDE SEQUENCE</scope>
    <source>
        <strain evidence="2">MPI-CAGE-CH-0230</strain>
    </source>
</reference>
<keyword evidence="3" id="KW-1185">Reference proteome</keyword>
<feature type="region of interest" description="Disordered" evidence="1">
    <location>
        <begin position="65"/>
        <end position="89"/>
    </location>
</feature>
<evidence type="ECO:0000256" key="1">
    <source>
        <dbReference type="SAM" id="MobiDB-lite"/>
    </source>
</evidence>
<accession>A0A9P9BIT4</accession>
<proteinExistence type="predicted"/>